<dbReference type="PROSITE" id="PS51274">
    <property type="entry name" value="GATASE_COBBQ"/>
    <property type="match status" value="1"/>
</dbReference>
<dbReference type="InterPro" id="IPR033949">
    <property type="entry name" value="CobQ_GATase1"/>
</dbReference>
<evidence type="ECO:0000256" key="4">
    <source>
        <dbReference type="ARBA" id="ARBA00022573"/>
    </source>
</evidence>
<evidence type="ECO:0000256" key="5">
    <source>
        <dbReference type="ARBA" id="ARBA00022962"/>
    </source>
</evidence>
<dbReference type="GO" id="GO:0015420">
    <property type="term" value="F:ABC-type vitamin B12 transporter activity"/>
    <property type="evidence" value="ECO:0007669"/>
    <property type="project" value="UniProtKB-UniRule"/>
</dbReference>
<dbReference type="UniPathway" id="UPA00148"/>
<organism evidence="10 11">
    <name type="scientific">Sphingopyxis lindanitolerans</name>
    <dbReference type="NCBI Taxonomy" id="2054227"/>
    <lineage>
        <taxon>Bacteria</taxon>
        <taxon>Pseudomonadati</taxon>
        <taxon>Pseudomonadota</taxon>
        <taxon>Alphaproteobacteria</taxon>
        <taxon>Sphingomonadales</taxon>
        <taxon>Sphingomonadaceae</taxon>
        <taxon>Sphingopyxis</taxon>
    </lineage>
</organism>
<dbReference type="PANTHER" id="PTHR21343">
    <property type="entry name" value="DETHIOBIOTIN SYNTHETASE"/>
    <property type="match status" value="1"/>
</dbReference>
<dbReference type="InterPro" id="IPR002586">
    <property type="entry name" value="CobQ/CobB/MinD/ParA_Nub-bd_dom"/>
</dbReference>
<feature type="active site" description="Nucleophile" evidence="7">
    <location>
        <position position="332"/>
    </location>
</feature>
<dbReference type="InterPro" id="IPR004459">
    <property type="entry name" value="CobQ_synth"/>
</dbReference>
<keyword evidence="5 7" id="KW-0315">Glutamine amidotransferase</keyword>
<dbReference type="SUPFAM" id="SSF52317">
    <property type="entry name" value="Class I glutamine amidotransferase-like"/>
    <property type="match status" value="1"/>
</dbReference>
<protein>
    <recommendedName>
        <fullName evidence="3 7">Cobyric acid synthase</fullName>
    </recommendedName>
</protein>
<dbReference type="CDD" id="cd01750">
    <property type="entry name" value="GATase1_CobQ"/>
    <property type="match status" value="1"/>
</dbReference>
<dbReference type="Proteomes" id="UP000238954">
    <property type="component" value="Chromosome"/>
</dbReference>
<proteinExistence type="inferred from homology"/>
<dbReference type="RefSeq" id="WP_105998714.1">
    <property type="nucleotide sequence ID" value="NZ_CM009578.1"/>
</dbReference>
<dbReference type="Gene3D" id="3.40.50.300">
    <property type="entry name" value="P-loop containing nucleotide triphosphate hydrolases"/>
    <property type="match status" value="1"/>
</dbReference>
<dbReference type="SUPFAM" id="SSF52540">
    <property type="entry name" value="P-loop containing nucleoside triphosphate hydrolases"/>
    <property type="match status" value="1"/>
</dbReference>
<accession>A0A2S8B893</accession>
<dbReference type="HAMAP" id="MF_00028">
    <property type="entry name" value="CobQ"/>
    <property type="match status" value="1"/>
</dbReference>
<dbReference type="InterPro" id="IPR029062">
    <property type="entry name" value="Class_I_gatase-like"/>
</dbReference>
<evidence type="ECO:0000256" key="2">
    <source>
        <dbReference type="ARBA" id="ARBA00006205"/>
    </source>
</evidence>
<dbReference type="InterPro" id="IPR011698">
    <property type="entry name" value="GATase_3"/>
</dbReference>
<dbReference type="EMBL" id="PHFW01000002">
    <property type="protein sequence ID" value="PQM28546.1"/>
    <property type="molecule type" value="Genomic_DNA"/>
</dbReference>
<feature type="active site" evidence="7">
    <location>
        <position position="427"/>
    </location>
</feature>
<feature type="domain" description="CobB/CobQ-like glutamine amidotransferase" evidence="9">
    <location>
        <begin position="253"/>
        <end position="433"/>
    </location>
</feature>
<keyword evidence="4 7" id="KW-0169">Cobalamin biosynthesis</keyword>
<dbReference type="NCBIfam" id="TIGR00313">
    <property type="entry name" value="cobQ"/>
    <property type="match status" value="1"/>
</dbReference>
<dbReference type="PANTHER" id="PTHR21343:SF1">
    <property type="entry name" value="COBYRIC ACID SYNTHASE"/>
    <property type="match status" value="1"/>
</dbReference>
<dbReference type="Pfam" id="PF07685">
    <property type="entry name" value="GATase_3"/>
    <property type="match status" value="1"/>
</dbReference>
<sequence length="493" mass="51183">MGALMLQGTGSDVGKSVLVAGLCRALTNRGLSVRPFKPQNMSNNAAVTVDGGEIGRAQALQALACRVAPHSDMNPVLLKPQADRTSQLIVHGRVRGTLGAANFREARGPLLAEVLESYARLRAACDLVIVEGAGSPAEINLRRGDIANMGFARAANVPVLLVGDIDRGGVIASIVGTKAVIDPGDAAMIRGFLINKFRGDPALFDDGYREIERRSGWRGFGVVPWIDAVKYLPSEDAVVLDRRAAAPDGAMIVACPILPRIANFDDLDPLKLEPGVRLVMVPPGQPIPAEAALIVLPGSKATRADLAALRAEGWDVDISAHVRRGGHVLGLCGGYQMLGRRIADAEGIEGAPGCADGLGLLDVETRLAPTKTLRAVTGSALGAPITGYEIHMGETTGAGTARAFAAIAGQPEGAISADGRVMGSYVHGLLASADLRRALLTRLGAVGGGQDHDAAVDSALDAVAAELERHVAIDELIAIARQESGSGLRGERA</sequence>
<dbReference type="OrthoDB" id="9808302at2"/>
<reference evidence="11" key="1">
    <citation type="submission" date="2017-11" db="EMBL/GenBank/DDBJ databases">
        <title>The complete genome sequence of Sphingopyxis pomeranensis sp. nov. strain WS5A3p.</title>
        <authorList>
            <person name="Kaminski M.A."/>
        </authorList>
    </citation>
    <scope>NUCLEOTIDE SEQUENCE [LARGE SCALE GENOMIC DNA]</scope>
    <source>
        <strain evidence="11">WS5A3p</strain>
    </source>
</reference>
<dbReference type="Gene3D" id="3.40.50.880">
    <property type="match status" value="1"/>
</dbReference>
<evidence type="ECO:0000256" key="3">
    <source>
        <dbReference type="ARBA" id="ARBA00019833"/>
    </source>
</evidence>
<dbReference type="InterPro" id="IPR027417">
    <property type="entry name" value="P-loop_NTPase"/>
</dbReference>
<comment type="function">
    <text evidence="6 7">Catalyzes amidations at positions B, D, E, and G on adenosylcobyrinic A,C-diamide. NH(2) groups are provided by glutamine, and one molecule of ATP is hydrogenolyzed for each amidation.</text>
</comment>
<dbReference type="GO" id="GO:0003824">
    <property type="term" value="F:catalytic activity"/>
    <property type="evidence" value="ECO:0007669"/>
    <property type="project" value="InterPro"/>
</dbReference>
<name>A0A2S8B893_9SPHN</name>
<keyword evidence="11" id="KW-1185">Reference proteome</keyword>
<comment type="caution">
    <text evidence="10">The sequence shown here is derived from an EMBL/GenBank/DDBJ whole genome shotgun (WGS) entry which is preliminary data.</text>
</comment>
<evidence type="ECO:0000256" key="6">
    <source>
        <dbReference type="ARBA" id="ARBA00025166"/>
    </source>
</evidence>
<dbReference type="NCBIfam" id="NF001989">
    <property type="entry name" value="PRK00784.1"/>
    <property type="match status" value="1"/>
</dbReference>
<gene>
    <name evidence="7" type="primary">cobQ</name>
    <name evidence="10" type="ORF">CVO77_08825</name>
</gene>
<evidence type="ECO:0000313" key="11">
    <source>
        <dbReference type="Proteomes" id="UP000238954"/>
    </source>
</evidence>
<dbReference type="GO" id="GO:0009236">
    <property type="term" value="P:cobalamin biosynthetic process"/>
    <property type="evidence" value="ECO:0007669"/>
    <property type="project" value="UniProtKB-UniRule"/>
</dbReference>
<evidence type="ECO:0000313" key="10">
    <source>
        <dbReference type="EMBL" id="PQM28546.1"/>
    </source>
</evidence>
<dbReference type="InterPro" id="IPR047045">
    <property type="entry name" value="CobQ_N"/>
</dbReference>
<dbReference type="CDD" id="cd05389">
    <property type="entry name" value="CobQ_N"/>
    <property type="match status" value="1"/>
</dbReference>
<evidence type="ECO:0000256" key="1">
    <source>
        <dbReference type="ARBA" id="ARBA00004953"/>
    </source>
</evidence>
<dbReference type="AlphaFoldDB" id="A0A2S8B893"/>
<feature type="domain" description="CobQ/CobB/MinD/ParA nucleotide binding" evidence="8">
    <location>
        <begin position="5"/>
        <end position="236"/>
    </location>
</feature>
<comment type="pathway">
    <text evidence="1 7">Cofactor biosynthesis; adenosylcobalamin biosynthesis.</text>
</comment>
<dbReference type="Pfam" id="PF01656">
    <property type="entry name" value="CbiA"/>
    <property type="match status" value="1"/>
</dbReference>
<evidence type="ECO:0000259" key="8">
    <source>
        <dbReference type="Pfam" id="PF01656"/>
    </source>
</evidence>
<evidence type="ECO:0000256" key="7">
    <source>
        <dbReference type="HAMAP-Rule" id="MF_00028"/>
    </source>
</evidence>
<comment type="similarity">
    <text evidence="2 7">Belongs to the CobB/CobQ family. CobQ subfamily.</text>
</comment>
<evidence type="ECO:0000259" key="9">
    <source>
        <dbReference type="Pfam" id="PF07685"/>
    </source>
</evidence>